<evidence type="ECO:0000313" key="1">
    <source>
        <dbReference type="EMBL" id="KAJ7550573.1"/>
    </source>
</evidence>
<evidence type="ECO:0000313" key="2">
    <source>
        <dbReference type="Proteomes" id="UP001162992"/>
    </source>
</evidence>
<protein>
    <submittedName>
        <fullName evidence="1">Uncharacterized protein</fullName>
    </submittedName>
</protein>
<sequence>MVLHPFRLQDLKDELSILTSLPTTLASLGITLGDLELYFSMLIFFLMWLLLMKLMFDPEHGLLSKFASESLRASQIGRVEVERHSRVVASGGTSHTCCQNNMRDPMRIVFTSRDQVVDRECSINGIVSLFNK</sequence>
<dbReference type="EMBL" id="CM055098">
    <property type="protein sequence ID" value="KAJ7550573.1"/>
    <property type="molecule type" value="Genomic_DNA"/>
</dbReference>
<name>A0ACC2D8B7_DIPCM</name>
<reference evidence="2" key="1">
    <citation type="journal article" date="2024" name="Proc. Natl. Acad. Sci. U.S.A.">
        <title>Extraordinary preservation of gene collinearity over three hundred million years revealed in homosporous lycophytes.</title>
        <authorList>
            <person name="Li C."/>
            <person name="Wickell D."/>
            <person name="Kuo L.Y."/>
            <person name="Chen X."/>
            <person name="Nie B."/>
            <person name="Liao X."/>
            <person name="Peng D."/>
            <person name="Ji J."/>
            <person name="Jenkins J."/>
            <person name="Williams M."/>
            <person name="Shu S."/>
            <person name="Plott C."/>
            <person name="Barry K."/>
            <person name="Rajasekar S."/>
            <person name="Grimwood J."/>
            <person name="Han X."/>
            <person name="Sun S."/>
            <person name="Hou Z."/>
            <person name="He W."/>
            <person name="Dai G."/>
            <person name="Sun C."/>
            <person name="Schmutz J."/>
            <person name="Leebens-Mack J.H."/>
            <person name="Li F.W."/>
            <person name="Wang L."/>
        </authorList>
    </citation>
    <scope>NUCLEOTIDE SEQUENCE [LARGE SCALE GENOMIC DNA]</scope>
    <source>
        <strain evidence="2">cv. PW_Plant_1</strain>
    </source>
</reference>
<comment type="caution">
    <text evidence="1">The sequence shown here is derived from an EMBL/GenBank/DDBJ whole genome shotgun (WGS) entry which is preliminary data.</text>
</comment>
<organism evidence="1 2">
    <name type="scientific">Diphasiastrum complanatum</name>
    <name type="common">Issler's clubmoss</name>
    <name type="synonym">Lycopodium complanatum</name>
    <dbReference type="NCBI Taxonomy" id="34168"/>
    <lineage>
        <taxon>Eukaryota</taxon>
        <taxon>Viridiplantae</taxon>
        <taxon>Streptophyta</taxon>
        <taxon>Embryophyta</taxon>
        <taxon>Tracheophyta</taxon>
        <taxon>Lycopodiopsida</taxon>
        <taxon>Lycopodiales</taxon>
        <taxon>Lycopodiaceae</taxon>
        <taxon>Lycopodioideae</taxon>
        <taxon>Diphasiastrum</taxon>
    </lineage>
</organism>
<keyword evidence="2" id="KW-1185">Reference proteome</keyword>
<gene>
    <name evidence="1" type="ORF">O6H91_07G106900</name>
</gene>
<proteinExistence type="predicted"/>
<dbReference type="Proteomes" id="UP001162992">
    <property type="component" value="Chromosome 7"/>
</dbReference>
<accession>A0ACC2D8B7</accession>